<dbReference type="EMBL" id="GGEC01008057">
    <property type="protein sequence ID" value="MBW88540.1"/>
    <property type="molecule type" value="Transcribed_RNA"/>
</dbReference>
<name>A0A2P2J502_RHIMU</name>
<dbReference type="GO" id="GO:0016301">
    <property type="term" value="F:kinase activity"/>
    <property type="evidence" value="ECO:0007669"/>
    <property type="project" value="UniProtKB-KW"/>
</dbReference>
<proteinExistence type="predicted"/>
<keyword evidence="1" id="KW-0418">Kinase</keyword>
<accession>A0A2P2J502</accession>
<reference evidence="1" key="1">
    <citation type="submission" date="2018-02" db="EMBL/GenBank/DDBJ databases">
        <title>Rhizophora mucronata_Transcriptome.</title>
        <authorList>
            <person name="Meera S.P."/>
            <person name="Sreeshan A."/>
            <person name="Augustine A."/>
        </authorList>
    </citation>
    <scope>NUCLEOTIDE SEQUENCE</scope>
    <source>
        <tissue evidence="1">Leaf</tissue>
    </source>
</reference>
<sequence length="12" mass="1321">MILFHSVACSNV</sequence>
<keyword evidence="1" id="KW-0808">Transferase</keyword>
<protein>
    <submittedName>
        <fullName evidence="1">Mitogen-activated protein kinase kinase kinase YODA isoform X1</fullName>
    </submittedName>
</protein>
<evidence type="ECO:0000313" key="1">
    <source>
        <dbReference type="EMBL" id="MBW88540.1"/>
    </source>
</evidence>
<organism evidence="1">
    <name type="scientific">Rhizophora mucronata</name>
    <name type="common">Asiatic mangrove</name>
    <dbReference type="NCBI Taxonomy" id="61149"/>
    <lineage>
        <taxon>Eukaryota</taxon>
        <taxon>Viridiplantae</taxon>
        <taxon>Streptophyta</taxon>
        <taxon>Embryophyta</taxon>
        <taxon>Tracheophyta</taxon>
        <taxon>Spermatophyta</taxon>
        <taxon>Magnoliopsida</taxon>
        <taxon>eudicotyledons</taxon>
        <taxon>Gunneridae</taxon>
        <taxon>Pentapetalae</taxon>
        <taxon>rosids</taxon>
        <taxon>fabids</taxon>
        <taxon>Malpighiales</taxon>
        <taxon>Rhizophoraceae</taxon>
        <taxon>Rhizophora</taxon>
    </lineage>
</organism>